<feature type="domain" description="DUF4398" evidence="2">
    <location>
        <begin position="27"/>
        <end position="102"/>
    </location>
</feature>
<sequence>MIQRRILATSLVVMALVGCTKDPAPNEQMRLTEQAVEQAKAVGADEQIPEMVLAEQKLARAQKNMNEEDYKRARMFAEQAELDARLAEGRALTSKSEKQLADLNARIKRLHKQLGEMP</sequence>
<reference evidence="3" key="2">
    <citation type="submission" date="2023-01" db="EMBL/GenBank/DDBJ databases">
        <authorList>
            <person name="Sun Q."/>
            <person name="Evtushenko L."/>
        </authorList>
    </citation>
    <scope>NUCLEOTIDE SEQUENCE</scope>
    <source>
        <strain evidence="3">VKM B-2935</strain>
    </source>
</reference>
<comment type="caution">
    <text evidence="3">The sequence shown here is derived from an EMBL/GenBank/DDBJ whole genome shotgun (WGS) entry which is preliminary data.</text>
</comment>
<protein>
    <recommendedName>
        <fullName evidence="2">DUF4398 domain-containing protein</fullName>
    </recommendedName>
</protein>
<keyword evidence="1" id="KW-0175">Coiled coil</keyword>
<evidence type="ECO:0000313" key="3">
    <source>
        <dbReference type="EMBL" id="GLK91643.1"/>
    </source>
</evidence>
<proteinExistence type="predicted"/>
<gene>
    <name evidence="3" type="ORF">GCM10017655_47070</name>
</gene>
<dbReference type="Proteomes" id="UP001143328">
    <property type="component" value="Unassembled WGS sequence"/>
</dbReference>
<dbReference type="AlphaFoldDB" id="A0A9W6KDR8"/>
<organism evidence="3 4">
    <name type="scientific">Pseudomonas turukhanskensis</name>
    <dbReference type="NCBI Taxonomy" id="1806536"/>
    <lineage>
        <taxon>Bacteria</taxon>
        <taxon>Pseudomonadati</taxon>
        <taxon>Pseudomonadota</taxon>
        <taxon>Gammaproteobacteria</taxon>
        <taxon>Pseudomonadales</taxon>
        <taxon>Pseudomonadaceae</taxon>
        <taxon>Pseudomonas</taxon>
    </lineage>
</organism>
<evidence type="ECO:0000259" key="2">
    <source>
        <dbReference type="Pfam" id="PF14346"/>
    </source>
</evidence>
<name>A0A9W6KDR8_9PSED</name>
<reference evidence="3" key="1">
    <citation type="journal article" date="2014" name="Int. J. Syst. Evol. Microbiol.">
        <title>Complete genome sequence of Corynebacterium casei LMG S-19264T (=DSM 44701T), isolated from a smear-ripened cheese.</title>
        <authorList>
            <consortium name="US DOE Joint Genome Institute (JGI-PGF)"/>
            <person name="Walter F."/>
            <person name="Albersmeier A."/>
            <person name="Kalinowski J."/>
            <person name="Ruckert C."/>
        </authorList>
    </citation>
    <scope>NUCLEOTIDE SEQUENCE</scope>
    <source>
        <strain evidence="3">VKM B-2935</strain>
    </source>
</reference>
<dbReference type="InterPro" id="IPR025511">
    <property type="entry name" value="DUF4398"/>
</dbReference>
<accession>A0A9W6KDR8</accession>
<dbReference type="PROSITE" id="PS51257">
    <property type="entry name" value="PROKAR_LIPOPROTEIN"/>
    <property type="match status" value="1"/>
</dbReference>
<evidence type="ECO:0000256" key="1">
    <source>
        <dbReference type="SAM" id="Coils"/>
    </source>
</evidence>
<keyword evidence="4" id="KW-1185">Reference proteome</keyword>
<feature type="coiled-coil region" evidence="1">
    <location>
        <begin position="51"/>
        <end position="113"/>
    </location>
</feature>
<evidence type="ECO:0000313" key="4">
    <source>
        <dbReference type="Proteomes" id="UP001143328"/>
    </source>
</evidence>
<dbReference type="Pfam" id="PF14346">
    <property type="entry name" value="DUF4398"/>
    <property type="match status" value="1"/>
</dbReference>
<dbReference type="EMBL" id="BSFN01000023">
    <property type="protein sequence ID" value="GLK91643.1"/>
    <property type="molecule type" value="Genomic_DNA"/>
</dbReference>
<dbReference type="Gene3D" id="1.20.1270.390">
    <property type="match status" value="1"/>
</dbReference>